<organism evidence="5 6">
    <name type="scientific">Phyllotreta striolata</name>
    <name type="common">Striped flea beetle</name>
    <name type="synonym">Crioceris striolata</name>
    <dbReference type="NCBI Taxonomy" id="444603"/>
    <lineage>
        <taxon>Eukaryota</taxon>
        <taxon>Metazoa</taxon>
        <taxon>Ecdysozoa</taxon>
        <taxon>Arthropoda</taxon>
        <taxon>Hexapoda</taxon>
        <taxon>Insecta</taxon>
        <taxon>Pterygota</taxon>
        <taxon>Neoptera</taxon>
        <taxon>Endopterygota</taxon>
        <taxon>Coleoptera</taxon>
        <taxon>Polyphaga</taxon>
        <taxon>Cucujiformia</taxon>
        <taxon>Chrysomeloidea</taxon>
        <taxon>Chrysomelidae</taxon>
        <taxon>Galerucinae</taxon>
        <taxon>Alticini</taxon>
        <taxon>Phyllotreta</taxon>
    </lineage>
</organism>
<dbReference type="EMBL" id="OU900100">
    <property type="protein sequence ID" value="CAH1187192.1"/>
    <property type="molecule type" value="Genomic_DNA"/>
</dbReference>
<comment type="subcellular location">
    <subcellularLocation>
        <location evidence="1">Lysosome</location>
    </subcellularLocation>
</comment>
<evidence type="ECO:0000313" key="5">
    <source>
        <dbReference type="EMBL" id="CAH1187192.1"/>
    </source>
</evidence>
<keyword evidence="6" id="KW-1185">Reference proteome</keyword>
<accession>A0A9P0GXS7</accession>
<dbReference type="GO" id="GO:0071230">
    <property type="term" value="P:cellular response to amino acid stimulus"/>
    <property type="evidence" value="ECO:0007669"/>
    <property type="project" value="InterPro"/>
</dbReference>
<dbReference type="PANTHER" id="PTHR33967">
    <property type="entry name" value="RAGULATOR COMPLEX PROTEIN LAMTOR4"/>
    <property type="match status" value="1"/>
</dbReference>
<name>A0A9P0GXS7_PHYSR</name>
<dbReference type="OrthoDB" id="275011at2759"/>
<evidence type="ECO:0000256" key="3">
    <source>
        <dbReference type="ARBA" id="ARBA00023228"/>
    </source>
</evidence>
<keyword evidence="3" id="KW-0458">Lysosome</keyword>
<dbReference type="InterPro" id="IPR034601">
    <property type="entry name" value="LAMTOR4"/>
</dbReference>
<evidence type="ECO:0000256" key="1">
    <source>
        <dbReference type="ARBA" id="ARBA00004371"/>
    </source>
</evidence>
<dbReference type="GO" id="GO:0032008">
    <property type="term" value="P:positive regulation of TOR signaling"/>
    <property type="evidence" value="ECO:0007669"/>
    <property type="project" value="InterPro"/>
</dbReference>
<evidence type="ECO:0000313" key="6">
    <source>
        <dbReference type="Proteomes" id="UP001153712"/>
    </source>
</evidence>
<gene>
    <name evidence="5" type="ORF">PHYEVI_LOCUS10299</name>
</gene>
<dbReference type="GO" id="GO:0005085">
    <property type="term" value="F:guanyl-nucleotide exchange factor activity"/>
    <property type="evidence" value="ECO:0007669"/>
    <property type="project" value="TreeGrafter"/>
</dbReference>
<proteinExistence type="inferred from homology"/>
<comment type="similarity">
    <text evidence="2">Belongs to the LAMTOR4 family.</text>
</comment>
<evidence type="ECO:0000256" key="4">
    <source>
        <dbReference type="ARBA" id="ARBA00032690"/>
    </source>
</evidence>
<sequence length="82" mass="9196">MDLPGQLGYMVLNEEGAVLSSVGDLENDEKFANSIMGLLNISSQSDLCDNPKGFKKISITYEDHCYIVCLSNRKIHIVKRKF</sequence>
<dbReference type="PANTHER" id="PTHR33967:SF1">
    <property type="entry name" value="RAGULATOR COMPLEX PROTEIN LAMTOR4"/>
    <property type="match status" value="1"/>
</dbReference>
<evidence type="ECO:0000256" key="2">
    <source>
        <dbReference type="ARBA" id="ARBA00010627"/>
    </source>
</evidence>
<protein>
    <recommendedName>
        <fullName evidence="4">Late endosomal/lysosomal adaptor and MAPK and MTOR activator 4</fullName>
    </recommendedName>
</protein>
<reference evidence="5" key="1">
    <citation type="submission" date="2022-01" db="EMBL/GenBank/DDBJ databases">
        <authorList>
            <person name="King R."/>
        </authorList>
    </citation>
    <scope>NUCLEOTIDE SEQUENCE</scope>
</reference>
<dbReference type="AlphaFoldDB" id="A0A9P0GXS7"/>
<dbReference type="GO" id="GO:0005764">
    <property type="term" value="C:lysosome"/>
    <property type="evidence" value="ECO:0007669"/>
    <property type="project" value="UniProtKB-SubCell"/>
</dbReference>
<dbReference type="Proteomes" id="UP001153712">
    <property type="component" value="Chromosome 7"/>
</dbReference>
<dbReference type="GO" id="GO:0071986">
    <property type="term" value="C:Ragulator complex"/>
    <property type="evidence" value="ECO:0007669"/>
    <property type="project" value="InterPro"/>
</dbReference>